<dbReference type="GO" id="GO:0016779">
    <property type="term" value="F:nucleotidyltransferase activity"/>
    <property type="evidence" value="ECO:0007669"/>
    <property type="project" value="TreeGrafter"/>
</dbReference>
<dbReference type="SUPFAM" id="SSF69572">
    <property type="entry name" value="Activating enzymes of the ubiquitin-like proteins"/>
    <property type="match status" value="1"/>
</dbReference>
<dbReference type="InterPro" id="IPR045886">
    <property type="entry name" value="ThiF/MoeB/HesA"/>
</dbReference>
<organism evidence="2 3">
    <name type="scientific">Rhodobaculum claviforme</name>
    <dbReference type="NCBI Taxonomy" id="1549854"/>
    <lineage>
        <taxon>Bacteria</taxon>
        <taxon>Pseudomonadati</taxon>
        <taxon>Pseudomonadota</taxon>
        <taxon>Alphaproteobacteria</taxon>
        <taxon>Rhodobacterales</taxon>
        <taxon>Paracoccaceae</taxon>
        <taxon>Rhodobaculum</taxon>
    </lineage>
</organism>
<gene>
    <name evidence="2" type="ORF">CCR87_11255</name>
</gene>
<feature type="domain" description="THIF-type NAD/FAD binding fold" evidence="1">
    <location>
        <begin position="4"/>
        <end position="199"/>
    </location>
</feature>
<evidence type="ECO:0000313" key="3">
    <source>
        <dbReference type="Proteomes" id="UP000706333"/>
    </source>
</evidence>
<dbReference type="GO" id="GO:0008641">
    <property type="term" value="F:ubiquitin-like modifier activating enzyme activity"/>
    <property type="evidence" value="ECO:0007669"/>
    <property type="project" value="InterPro"/>
</dbReference>
<dbReference type="Pfam" id="PF00899">
    <property type="entry name" value="ThiF"/>
    <property type="match status" value="1"/>
</dbReference>
<reference evidence="2" key="2">
    <citation type="journal article" date="2020" name="Microorganisms">
        <title>Osmotic Adaptation and Compatible Solute Biosynthesis of Phototrophic Bacteria as Revealed from Genome Analyses.</title>
        <authorList>
            <person name="Imhoff J.F."/>
            <person name="Rahn T."/>
            <person name="Kunzel S."/>
            <person name="Keller A."/>
            <person name="Neulinger S.C."/>
        </authorList>
    </citation>
    <scope>NUCLEOTIDE SEQUENCE</scope>
    <source>
        <strain evidence="2">LMG 28126</strain>
    </source>
</reference>
<dbReference type="PANTHER" id="PTHR10953">
    <property type="entry name" value="UBIQUITIN-ACTIVATING ENZYME E1"/>
    <property type="match status" value="1"/>
</dbReference>
<reference evidence="2" key="1">
    <citation type="submission" date="2017-05" db="EMBL/GenBank/DDBJ databases">
        <authorList>
            <person name="Imhoff J.F."/>
            <person name="Rahn T."/>
            <person name="Kuenzel S."/>
            <person name="Neulinger S.C."/>
        </authorList>
    </citation>
    <scope>NUCLEOTIDE SEQUENCE</scope>
    <source>
        <strain evidence="2">LMG 28126</strain>
    </source>
</reference>
<dbReference type="EMBL" id="NHSD01000278">
    <property type="protein sequence ID" value="MBK5927895.1"/>
    <property type="molecule type" value="Genomic_DNA"/>
</dbReference>
<dbReference type="GO" id="GO:0004792">
    <property type="term" value="F:thiosulfate-cyanide sulfurtransferase activity"/>
    <property type="evidence" value="ECO:0007669"/>
    <property type="project" value="TreeGrafter"/>
</dbReference>
<dbReference type="GO" id="GO:0005829">
    <property type="term" value="C:cytosol"/>
    <property type="evidence" value="ECO:0007669"/>
    <property type="project" value="TreeGrafter"/>
</dbReference>
<dbReference type="Proteomes" id="UP000706333">
    <property type="component" value="Unassembled WGS sequence"/>
</dbReference>
<name>A0A934TL95_9RHOB</name>
<dbReference type="InterPro" id="IPR000594">
    <property type="entry name" value="ThiF_NAD_FAD-bd"/>
</dbReference>
<comment type="caution">
    <text evidence="2">The sequence shown here is derived from an EMBL/GenBank/DDBJ whole genome shotgun (WGS) entry which is preliminary data.</text>
</comment>
<dbReference type="CDD" id="cd00757">
    <property type="entry name" value="ThiF_MoeB_HesA_family"/>
    <property type="match status" value="1"/>
</dbReference>
<evidence type="ECO:0000259" key="1">
    <source>
        <dbReference type="Pfam" id="PF00899"/>
    </source>
</evidence>
<proteinExistence type="predicted"/>
<dbReference type="Gene3D" id="3.40.50.720">
    <property type="entry name" value="NAD(P)-binding Rossmann-like Domain"/>
    <property type="match status" value="1"/>
</dbReference>
<dbReference type="AlphaFoldDB" id="A0A934TL95"/>
<accession>A0A934TL95</accession>
<dbReference type="InterPro" id="IPR035985">
    <property type="entry name" value="Ubiquitin-activating_enz"/>
</dbReference>
<evidence type="ECO:0000313" key="2">
    <source>
        <dbReference type="EMBL" id="MBK5927895.1"/>
    </source>
</evidence>
<sequence length="204" mass="21340">MPLAAGVGTLGVIDDDRVENSNLQRQIIHTDGRIGMPKVFSAQAAVEALNPFITLRPYNRRLSDAIAAELFADYDIILDGSDNFDTRALVNRAAVAAGLPLVSAAIAQWEGQIGVYHPAADGPCLACAFPDRPAPGQVPSCAEAGVVAPLPGILGAMMAVEAIKLITGAGRPLTGRLILHDALEGESRQIRVPRRLDCPVCGGA</sequence>
<protein>
    <recommendedName>
        <fullName evidence="1">THIF-type NAD/FAD binding fold domain-containing protein</fullName>
    </recommendedName>
</protein>
<dbReference type="PANTHER" id="PTHR10953:SF102">
    <property type="entry name" value="ADENYLYLTRANSFERASE AND SULFURTRANSFERASE MOCS3"/>
    <property type="match status" value="1"/>
</dbReference>
<keyword evidence="3" id="KW-1185">Reference proteome</keyword>
<dbReference type="GO" id="GO:0008146">
    <property type="term" value="F:sulfotransferase activity"/>
    <property type="evidence" value="ECO:0007669"/>
    <property type="project" value="TreeGrafter"/>
</dbReference>